<reference evidence="1" key="1">
    <citation type="submission" date="2021-08" db="EMBL/GenBank/DDBJ databases">
        <authorList>
            <person name="Stevens D.C."/>
        </authorList>
    </citation>
    <scope>NUCLEOTIDE SEQUENCE</scope>
    <source>
        <strain evidence="1">DSM 53165</strain>
    </source>
</reference>
<proteinExistence type="predicted"/>
<evidence type="ECO:0000313" key="1">
    <source>
        <dbReference type="EMBL" id="MBZ5710107.1"/>
    </source>
</evidence>
<gene>
    <name evidence="1" type="ORF">K7C98_12655</name>
</gene>
<name>A0ABS7TPF1_9BACT</name>
<keyword evidence="2" id="KW-1185">Reference proteome</keyword>
<accession>A0ABS7TPF1</accession>
<organism evidence="1 2">
    <name type="scientific">Nannocystis pusilla</name>
    <dbReference type="NCBI Taxonomy" id="889268"/>
    <lineage>
        <taxon>Bacteria</taxon>
        <taxon>Pseudomonadati</taxon>
        <taxon>Myxococcota</taxon>
        <taxon>Polyangia</taxon>
        <taxon>Nannocystales</taxon>
        <taxon>Nannocystaceae</taxon>
        <taxon>Nannocystis</taxon>
    </lineage>
</organism>
<sequence length="159" mass="16368">MALENLEVSLDLSDGVRLEIAYELPAVGLVSLDVSGEEDGPGYGAVMLGDAVLAEVWFRDGHLAAEATDLAGLEPAQALAVAASVAQVWQEANFTGTFDDSRDLKCTVAGGIAGATAATLVGGSCFLLTKKKQCGSAGTFVAQKVFGWITDKCNGAQNK</sequence>
<dbReference type="RefSeq" id="WP_224191876.1">
    <property type="nucleotide sequence ID" value="NZ_JAIRAU010000011.1"/>
</dbReference>
<protein>
    <submittedName>
        <fullName evidence="1">Uncharacterized protein</fullName>
    </submittedName>
</protein>
<dbReference type="EMBL" id="JAIRAU010000011">
    <property type="protein sequence ID" value="MBZ5710107.1"/>
    <property type="molecule type" value="Genomic_DNA"/>
</dbReference>
<evidence type="ECO:0000313" key="2">
    <source>
        <dbReference type="Proteomes" id="UP001139031"/>
    </source>
</evidence>
<dbReference type="Proteomes" id="UP001139031">
    <property type="component" value="Unassembled WGS sequence"/>
</dbReference>
<comment type="caution">
    <text evidence="1">The sequence shown here is derived from an EMBL/GenBank/DDBJ whole genome shotgun (WGS) entry which is preliminary data.</text>
</comment>